<accession>A0A1I3HS69</accession>
<dbReference type="AlphaFoldDB" id="A0A1I3HS69"/>
<dbReference type="Proteomes" id="UP000182737">
    <property type="component" value="Unassembled WGS sequence"/>
</dbReference>
<proteinExistence type="predicted"/>
<protein>
    <submittedName>
        <fullName evidence="1">Coenzyme PQQ synthesis protein D (PqqD)</fullName>
    </submittedName>
</protein>
<evidence type="ECO:0000313" key="1">
    <source>
        <dbReference type="EMBL" id="SFI38407.1"/>
    </source>
</evidence>
<dbReference type="EMBL" id="FORI01000001">
    <property type="protein sequence ID" value="SFI38407.1"/>
    <property type="molecule type" value="Genomic_DNA"/>
</dbReference>
<dbReference type="InterPro" id="IPR008792">
    <property type="entry name" value="PQQD"/>
</dbReference>
<dbReference type="RefSeq" id="WP_074929597.1">
    <property type="nucleotide sequence ID" value="NZ_FORI01000001.1"/>
</dbReference>
<sequence>MKKRKLSANYMDLVFSKNAEIQWRVKEDGFVEVDMENKGFFNSLAQKFFHRPRVSHIALDKYGTTLWLALDGTASVNDLLAKMNEAFPAETDKMLNRLVQFLTTLETWKFIQR</sequence>
<dbReference type="Pfam" id="PF05402">
    <property type="entry name" value="PqqD"/>
    <property type="match status" value="1"/>
</dbReference>
<gene>
    <name evidence="1" type="ORF">SAMN04487775_10131</name>
</gene>
<organism evidence="1 2">
    <name type="scientific">Treponema bryantii</name>
    <dbReference type="NCBI Taxonomy" id="163"/>
    <lineage>
        <taxon>Bacteria</taxon>
        <taxon>Pseudomonadati</taxon>
        <taxon>Spirochaetota</taxon>
        <taxon>Spirochaetia</taxon>
        <taxon>Spirochaetales</taxon>
        <taxon>Treponemataceae</taxon>
        <taxon>Treponema</taxon>
    </lineage>
</organism>
<name>A0A1I3HS69_9SPIR</name>
<dbReference type="Gene3D" id="1.10.10.1150">
    <property type="entry name" value="Coenzyme PQQ synthesis protein D (PqqD)"/>
    <property type="match status" value="1"/>
</dbReference>
<dbReference type="InterPro" id="IPR041881">
    <property type="entry name" value="PqqD_sf"/>
</dbReference>
<evidence type="ECO:0000313" key="2">
    <source>
        <dbReference type="Proteomes" id="UP000182737"/>
    </source>
</evidence>
<reference evidence="2" key="1">
    <citation type="submission" date="2016-10" db="EMBL/GenBank/DDBJ databases">
        <authorList>
            <person name="Varghese N."/>
            <person name="Submissions S."/>
        </authorList>
    </citation>
    <scope>NUCLEOTIDE SEQUENCE [LARGE SCALE GENOMIC DNA]</scope>
    <source>
        <strain evidence="2">XBD1002</strain>
    </source>
</reference>
<dbReference type="OrthoDB" id="308521at2"/>
<keyword evidence="2" id="KW-1185">Reference proteome</keyword>